<reference evidence="2" key="1">
    <citation type="submission" date="2023-02" db="EMBL/GenBank/DDBJ databases">
        <title>Colletotrichum kahawae CIFC_Que2 genome sequencing and assembly.</title>
        <authorList>
            <person name="Baroncelli R."/>
        </authorList>
    </citation>
    <scope>NUCLEOTIDE SEQUENCE</scope>
    <source>
        <strain evidence="2">CIFC_Que2</strain>
    </source>
</reference>
<feature type="compositionally biased region" description="Low complexity" evidence="1">
    <location>
        <begin position="38"/>
        <end position="50"/>
    </location>
</feature>
<sequence>MLVSCKHEGHGYLPTPFDASTSQHSRPITPVLRRQSPIRRPSTLSPSPSP</sequence>
<evidence type="ECO:0000313" key="2">
    <source>
        <dbReference type="EMBL" id="KAK2771544.1"/>
    </source>
</evidence>
<feature type="compositionally biased region" description="Basic and acidic residues" evidence="1">
    <location>
        <begin position="1"/>
        <end position="10"/>
    </location>
</feature>
<evidence type="ECO:0000256" key="1">
    <source>
        <dbReference type="SAM" id="MobiDB-lite"/>
    </source>
</evidence>
<keyword evidence="3" id="KW-1185">Reference proteome</keyword>
<protein>
    <submittedName>
        <fullName evidence="2">Uncharacterized protein</fullName>
    </submittedName>
</protein>
<accession>A0AAE0DAG6</accession>
<dbReference type="Proteomes" id="UP001281614">
    <property type="component" value="Unassembled WGS sequence"/>
</dbReference>
<organism evidence="2 3">
    <name type="scientific">Colletotrichum kahawae</name>
    <name type="common">Coffee berry disease fungus</name>
    <dbReference type="NCBI Taxonomy" id="34407"/>
    <lineage>
        <taxon>Eukaryota</taxon>
        <taxon>Fungi</taxon>
        <taxon>Dikarya</taxon>
        <taxon>Ascomycota</taxon>
        <taxon>Pezizomycotina</taxon>
        <taxon>Sordariomycetes</taxon>
        <taxon>Hypocreomycetidae</taxon>
        <taxon>Glomerellales</taxon>
        <taxon>Glomerellaceae</taxon>
        <taxon>Colletotrichum</taxon>
        <taxon>Colletotrichum gloeosporioides species complex</taxon>
    </lineage>
</organism>
<comment type="caution">
    <text evidence="2">The sequence shown here is derived from an EMBL/GenBank/DDBJ whole genome shotgun (WGS) entry which is preliminary data.</text>
</comment>
<name>A0AAE0DAG6_COLKA</name>
<gene>
    <name evidence="2" type="ORF">CKAH01_04119</name>
</gene>
<feature type="region of interest" description="Disordered" evidence="1">
    <location>
        <begin position="1"/>
        <end position="50"/>
    </location>
</feature>
<dbReference type="EMBL" id="VYYT01000079">
    <property type="protein sequence ID" value="KAK2771544.1"/>
    <property type="molecule type" value="Genomic_DNA"/>
</dbReference>
<dbReference type="AlphaFoldDB" id="A0AAE0DAG6"/>
<evidence type="ECO:0000313" key="3">
    <source>
        <dbReference type="Proteomes" id="UP001281614"/>
    </source>
</evidence>
<proteinExistence type="predicted"/>